<proteinExistence type="predicted"/>
<feature type="region of interest" description="Disordered" evidence="2">
    <location>
        <begin position="767"/>
        <end position="807"/>
    </location>
</feature>
<evidence type="ECO:0000313" key="5">
    <source>
        <dbReference type="Proteomes" id="UP001249851"/>
    </source>
</evidence>
<reference evidence="4" key="1">
    <citation type="journal article" date="2023" name="G3 (Bethesda)">
        <title>Whole genome assembly and annotation of the endangered Caribbean coral Acropora cervicornis.</title>
        <authorList>
            <person name="Selwyn J.D."/>
            <person name="Vollmer S.V."/>
        </authorList>
    </citation>
    <scope>NUCLEOTIDE SEQUENCE</scope>
    <source>
        <strain evidence="4">K2</strain>
    </source>
</reference>
<dbReference type="Proteomes" id="UP001249851">
    <property type="component" value="Unassembled WGS sequence"/>
</dbReference>
<protein>
    <submittedName>
        <fullName evidence="4">Glutamine-rich protein 2</fullName>
    </submittedName>
</protein>
<reference evidence="4" key="2">
    <citation type="journal article" date="2023" name="Science">
        <title>Genomic signatures of disease resistance in endangered staghorn corals.</title>
        <authorList>
            <person name="Vollmer S.V."/>
            <person name="Selwyn J.D."/>
            <person name="Despard B.A."/>
            <person name="Roesel C.L."/>
        </authorList>
    </citation>
    <scope>NUCLEOTIDE SEQUENCE</scope>
    <source>
        <strain evidence="4">K2</strain>
    </source>
</reference>
<evidence type="ECO:0000313" key="4">
    <source>
        <dbReference type="EMBL" id="KAK2570062.1"/>
    </source>
</evidence>
<dbReference type="AlphaFoldDB" id="A0AAD9VDL1"/>
<keyword evidence="5" id="KW-1185">Reference proteome</keyword>
<feature type="domain" description="DUF4795" evidence="3">
    <location>
        <begin position="451"/>
        <end position="652"/>
    </location>
</feature>
<dbReference type="EMBL" id="JARQWQ010000008">
    <property type="protein sequence ID" value="KAK2570062.1"/>
    <property type="molecule type" value="Genomic_DNA"/>
</dbReference>
<evidence type="ECO:0000256" key="1">
    <source>
        <dbReference type="SAM" id="Coils"/>
    </source>
</evidence>
<comment type="caution">
    <text evidence="4">The sequence shown here is derived from an EMBL/GenBank/DDBJ whole genome shotgun (WGS) entry which is preliminary data.</text>
</comment>
<gene>
    <name evidence="4" type="ORF">P5673_004807</name>
</gene>
<accession>A0AAD9VDL1</accession>
<feature type="compositionally biased region" description="Polar residues" evidence="2">
    <location>
        <begin position="79"/>
        <end position="97"/>
    </location>
</feature>
<organism evidence="4 5">
    <name type="scientific">Acropora cervicornis</name>
    <name type="common">Staghorn coral</name>
    <dbReference type="NCBI Taxonomy" id="6130"/>
    <lineage>
        <taxon>Eukaryota</taxon>
        <taxon>Metazoa</taxon>
        <taxon>Cnidaria</taxon>
        <taxon>Anthozoa</taxon>
        <taxon>Hexacorallia</taxon>
        <taxon>Scleractinia</taxon>
        <taxon>Astrocoeniina</taxon>
        <taxon>Acroporidae</taxon>
        <taxon>Acropora</taxon>
    </lineage>
</organism>
<evidence type="ECO:0000259" key="3">
    <source>
        <dbReference type="Pfam" id="PF16043"/>
    </source>
</evidence>
<dbReference type="PANTHER" id="PTHR47080">
    <property type="entry name" value="CHROMOSOME 16 OPEN READING FRAME 96"/>
    <property type="match status" value="1"/>
</dbReference>
<feature type="compositionally biased region" description="Polar residues" evidence="2">
    <location>
        <begin position="123"/>
        <end position="140"/>
    </location>
</feature>
<dbReference type="PANTHER" id="PTHR47080:SF2">
    <property type="entry name" value="GLUTAMINE-RICH PROTEIN 2"/>
    <property type="match status" value="1"/>
</dbReference>
<dbReference type="InterPro" id="IPR032013">
    <property type="entry name" value="DUF4795"/>
</dbReference>
<feature type="coiled-coil region" evidence="1">
    <location>
        <begin position="155"/>
        <end position="182"/>
    </location>
</feature>
<keyword evidence="1" id="KW-0175">Coiled coil</keyword>
<feature type="region of interest" description="Disordered" evidence="2">
    <location>
        <begin position="432"/>
        <end position="452"/>
    </location>
</feature>
<feature type="region of interest" description="Disordered" evidence="2">
    <location>
        <begin position="73"/>
        <end position="152"/>
    </location>
</feature>
<sequence length="807" mass="91685">MATHVELEQLLDIALTTPEIGTVNFNILRVFLHEILKHLQIEKKSIDVESLRSELQSAYDFITDGHVEIRSRSARSEATIENTPENTSPDTQGQESEVLSKPETPAQVGESSREPTAEESPMLSESSPTSTPQKPRSKLSSTKDRNTPARSSVVLIRKSDSLKNLKRRVSEIQERVEVLESQPLIQAPDSARSAASLLRKDSKTPAHDFVELVNIKRRLEAAENSIEGLTDMLDALTSDFNEFNESNLKSRDQNSITLAELEELKSSFKDLQDERVPERLLRNENAISRVDELESMINKLVDDVKYLKNQESTKENFEATIDENLDNRDLVESLHKQFQGMVAQIQEIQGIINETDARLCAAEQVASDALASVQVSFSQLTIPDIKDKLTELEKMVAEHKMMIEESETQIQQLKNTISLLQRASLERMHVEVEKQNEEEDTPAPRPHSYGREREELSLIRTMIFDLQEEKENLKKTDIRLNEELYKKQKHLDDIYNLIDELKDVKADKELLNIGFDMKADKREIDTKIGRHDFDHYMSLVDQSLRDLLQRLEGHEEALNSALLSLTSDVGKKFDKEDVEPLKDYLEARIQATKPKPVEKPSKEEFAAGIRRQFLVNHNCISCDRPVKYASEGMFPPLPALHSMPGSKSNRPYTTFELEQLRQHMLQGGLSVTKERFEVMDKQRNKLQNEMLRLSGARNIQELAEVTARACGGIHTLTYPHSPAIVRGLQLNRDDLDLLVPQKDFQSVDIQGQDGHIYKGLLDGLSPLPEIPQKRKSPRTSAAQRNLRRSTTPASDNNQKTSDQVNSA</sequence>
<feature type="coiled-coil region" evidence="1">
    <location>
        <begin position="212"/>
        <end position="327"/>
    </location>
</feature>
<feature type="compositionally biased region" description="Polar residues" evidence="2">
    <location>
        <begin position="778"/>
        <end position="807"/>
    </location>
</feature>
<evidence type="ECO:0000256" key="2">
    <source>
        <dbReference type="SAM" id="MobiDB-lite"/>
    </source>
</evidence>
<name>A0AAD9VDL1_ACRCE</name>
<dbReference type="Pfam" id="PF16043">
    <property type="entry name" value="DUF4795"/>
    <property type="match status" value="1"/>
</dbReference>